<dbReference type="Proteomes" id="UP001432062">
    <property type="component" value="Chromosome"/>
</dbReference>
<proteinExistence type="inferred from homology"/>
<gene>
    <name evidence="7" type="ORF">OG563_06355</name>
</gene>
<keyword evidence="4" id="KW-0560">Oxidoreductase</keyword>
<evidence type="ECO:0000256" key="3">
    <source>
        <dbReference type="ARBA" id="ARBA00022723"/>
    </source>
</evidence>
<organism evidence="7 8">
    <name type="scientific">Nocardia vinacea</name>
    <dbReference type="NCBI Taxonomy" id="96468"/>
    <lineage>
        <taxon>Bacteria</taxon>
        <taxon>Bacillati</taxon>
        <taxon>Actinomycetota</taxon>
        <taxon>Actinomycetes</taxon>
        <taxon>Mycobacteriales</taxon>
        <taxon>Nocardiaceae</taxon>
        <taxon>Nocardia</taxon>
    </lineage>
</organism>
<dbReference type="PANTHER" id="PTHR46696:SF1">
    <property type="entry name" value="CYTOCHROME P450 YJIB-RELATED"/>
    <property type="match status" value="1"/>
</dbReference>
<protein>
    <submittedName>
        <fullName evidence="7">Cytochrome P450</fullName>
    </submittedName>
</protein>
<keyword evidence="2" id="KW-0349">Heme</keyword>
<comment type="similarity">
    <text evidence="1">Belongs to the cytochrome P450 family.</text>
</comment>
<dbReference type="EMBL" id="CP109441">
    <property type="protein sequence ID" value="WUV50933.1"/>
    <property type="molecule type" value="Genomic_DNA"/>
</dbReference>
<dbReference type="PROSITE" id="PS00086">
    <property type="entry name" value="CYTOCHROME_P450"/>
    <property type="match status" value="1"/>
</dbReference>
<evidence type="ECO:0000256" key="4">
    <source>
        <dbReference type="ARBA" id="ARBA00023002"/>
    </source>
</evidence>
<keyword evidence="5" id="KW-0408">Iron</keyword>
<dbReference type="PANTHER" id="PTHR46696">
    <property type="entry name" value="P450, PUTATIVE (EUROFUNG)-RELATED"/>
    <property type="match status" value="1"/>
</dbReference>
<dbReference type="InterPro" id="IPR036396">
    <property type="entry name" value="Cyt_P450_sf"/>
</dbReference>
<dbReference type="Gene3D" id="1.10.630.10">
    <property type="entry name" value="Cytochrome P450"/>
    <property type="match status" value="1"/>
</dbReference>
<evidence type="ECO:0000313" key="8">
    <source>
        <dbReference type="Proteomes" id="UP001432062"/>
    </source>
</evidence>
<evidence type="ECO:0000256" key="6">
    <source>
        <dbReference type="ARBA" id="ARBA00023033"/>
    </source>
</evidence>
<keyword evidence="6" id="KW-0503">Monooxygenase</keyword>
<evidence type="ECO:0000256" key="5">
    <source>
        <dbReference type="ARBA" id="ARBA00023004"/>
    </source>
</evidence>
<name>A0ABZ1Z604_9NOCA</name>
<dbReference type="PRINTS" id="PR00359">
    <property type="entry name" value="BP450"/>
</dbReference>
<keyword evidence="8" id="KW-1185">Reference proteome</keyword>
<sequence length="396" mass="43208">MYTPEFAADPHRAYGQMRKKFGSLVPVDLAPGVPATLVIGYYTAVRILTDPDHFPADPRTWERNIPAECPVLGMMKRRENALRTDGQEHKRYRESTSAAINDVDLLGMHAVIEQIAIPLINTFCAEGHADVLQRYVFPLVFTAVNAMLGVDADIGARVAAALDAMFDAGAEVGAGDRMLHEALRLHTERKREEPGDDITTRLMRHPSGLTDEEVIQQLVTHYAIGVEPLVHLIGNALRLMLTDDRFAAGMHSGSLSTRDALDEVLFTDPPLANYCISYPRQPVLLNGVWLPAHQPVVVSMAACNSDPTVNAVDGVERDGNRSHLAFSAGPHMCPAQDAAYLIAQDAIDQLLDALPEIELAGPAAELGWRTGPFHRALTALPVVFPKSAPFPEFPPP</sequence>
<reference evidence="7" key="1">
    <citation type="submission" date="2022-10" db="EMBL/GenBank/DDBJ databases">
        <title>The complete genomes of actinobacterial strains from the NBC collection.</title>
        <authorList>
            <person name="Joergensen T.S."/>
            <person name="Alvarez Arevalo M."/>
            <person name="Sterndorff E.B."/>
            <person name="Faurdal D."/>
            <person name="Vuksanovic O."/>
            <person name="Mourched A.-S."/>
            <person name="Charusanti P."/>
            <person name="Shaw S."/>
            <person name="Blin K."/>
            <person name="Weber T."/>
        </authorList>
    </citation>
    <scope>NUCLEOTIDE SEQUENCE</scope>
    <source>
        <strain evidence="7">NBC_01482</strain>
    </source>
</reference>
<keyword evidence="3" id="KW-0479">Metal-binding</keyword>
<dbReference type="SUPFAM" id="SSF48264">
    <property type="entry name" value="Cytochrome P450"/>
    <property type="match status" value="1"/>
</dbReference>
<evidence type="ECO:0000256" key="2">
    <source>
        <dbReference type="ARBA" id="ARBA00022617"/>
    </source>
</evidence>
<accession>A0ABZ1Z604</accession>
<dbReference type="InterPro" id="IPR017972">
    <property type="entry name" value="Cyt_P450_CS"/>
</dbReference>
<evidence type="ECO:0000313" key="7">
    <source>
        <dbReference type="EMBL" id="WUV50933.1"/>
    </source>
</evidence>
<dbReference type="InterPro" id="IPR002397">
    <property type="entry name" value="Cyt_P450_B"/>
</dbReference>
<evidence type="ECO:0000256" key="1">
    <source>
        <dbReference type="ARBA" id="ARBA00010617"/>
    </source>
</evidence>